<evidence type="ECO:0000313" key="3">
    <source>
        <dbReference type="Proteomes" id="UP000006002"/>
    </source>
</evidence>
<reference evidence="2 3" key="2">
    <citation type="submission" date="2007-04" db="EMBL/GenBank/DDBJ databases">
        <title>Draft genome sequence of Ruminococcus obeum (ATCC 29174).</title>
        <authorList>
            <person name="Sudarsanam P."/>
            <person name="Ley R."/>
            <person name="Guruge J."/>
            <person name="Turnbaugh P.J."/>
            <person name="Mahowald M."/>
            <person name="Liep D."/>
            <person name="Gordon J."/>
        </authorList>
    </citation>
    <scope>NUCLEOTIDE SEQUENCE [LARGE SCALE GENOMIC DNA]</scope>
    <source>
        <strain evidence="2 3">ATCC 29174</strain>
    </source>
</reference>
<dbReference type="InterPro" id="IPR004291">
    <property type="entry name" value="Transposase_IS66_central"/>
</dbReference>
<dbReference type="EMBL" id="AAVO02000049">
    <property type="protein sequence ID" value="EDM85228.1"/>
    <property type="molecule type" value="Genomic_DNA"/>
</dbReference>
<protein>
    <submittedName>
        <fullName evidence="2">IS66 family element, transposase</fullName>
    </submittedName>
</protein>
<evidence type="ECO:0000259" key="1">
    <source>
        <dbReference type="Pfam" id="PF03050"/>
    </source>
</evidence>
<dbReference type="eggNOG" id="COG3316">
    <property type="taxonomic scope" value="Bacteria"/>
</dbReference>
<dbReference type="PANTHER" id="PTHR33678:SF2">
    <property type="match status" value="1"/>
</dbReference>
<dbReference type="AlphaFoldDB" id="A5ZYT5"/>
<proteinExistence type="predicted"/>
<sequence>MEKAPVPYPPVLHSLASASTITWLIHQKFELSIPLYRQEKEWEALGLRLSRATMSNWLLIVYRDWLVHIVHRLKLELLKQRYLHIDETHVQVLKEPGRKNTSDSYMWVYCSIRDAVNPIRYFEYQPGRSGKYPEAFLREYEGYIHTDAYSGYNAVSGVKRCLCYTHLRRAFVDALPKDIHNFGSIKPAEAILRLNHSLHRVRVGGAPS</sequence>
<comment type="caution">
    <text evidence="2">The sequence shown here is derived from an EMBL/GenBank/DDBJ whole genome shotgun (WGS) entry which is preliminary data.</text>
</comment>
<dbReference type="Proteomes" id="UP000006002">
    <property type="component" value="Unassembled WGS sequence"/>
</dbReference>
<evidence type="ECO:0000313" key="2">
    <source>
        <dbReference type="EMBL" id="EDM85228.1"/>
    </source>
</evidence>
<dbReference type="HOGENOM" id="CLU_023034_3_0_9"/>
<name>A5ZYT5_9FIRM</name>
<gene>
    <name evidence="2" type="ORF">RUMOBE_04205</name>
</gene>
<organism evidence="2 3">
    <name type="scientific">Blautia obeum ATCC 29174</name>
    <dbReference type="NCBI Taxonomy" id="411459"/>
    <lineage>
        <taxon>Bacteria</taxon>
        <taxon>Bacillati</taxon>
        <taxon>Bacillota</taxon>
        <taxon>Clostridia</taxon>
        <taxon>Lachnospirales</taxon>
        <taxon>Lachnospiraceae</taxon>
        <taxon>Blautia</taxon>
    </lineage>
</organism>
<dbReference type="InterPro" id="IPR052344">
    <property type="entry name" value="Transposase-related"/>
</dbReference>
<reference evidence="2 3" key="1">
    <citation type="submission" date="2007-03" db="EMBL/GenBank/DDBJ databases">
        <authorList>
            <person name="Fulton L."/>
            <person name="Clifton S."/>
            <person name="Fulton B."/>
            <person name="Xu J."/>
            <person name="Minx P."/>
            <person name="Pepin K.H."/>
            <person name="Johnson M."/>
            <person name="Thiruvilangam P."/>
            <person name="Bhonagiri V."/>
            <person name="Nash W.E."/>
            <person name="Mardis E.R."/>
            <person name="Wilson R.K."/>
        </authorList>
    </citation>
    <scope>NUCLEOTIDE SEQUENCE [LARGE SCALE GENOMIC DNA]</scope>
    <source>
        <strain evidence="2 3">ATCC 29174</strain>
    </source>
</reference>
<accession>A5ZYT5</accession>
<dbReference type="PANTHER" id="PTHR33678">
    <property type="entry name" value="BLL1576 PROTEIN"/>
    <property type="match status" value="1"/>
</dbReference>
<feature type="domain" description="Transposase IS66 central" evidence="1">
    <location>
        <begin position="13"/>
        <end position="178"/>
    </location>
</feature>
<dbReference type="Pfam" id="PF03050">
    <property type="entry name" value="DDE_Tnp_IS66"/>
    <property type="match status" value="1"/>
</dbReference>